<dbReference type="InterPro" id="IPR053832">
    <property type="entry name" value="DUF6924"/>
</dbReference>
<feature type="domain" description="DUF6924" evidence="1">
    <location>
        <begin position="16"/>
        <end position="149"/>
    </location>
</feature>
<evidence type="ECO:0000313" key="2">
    <source>
        <dbReference type="EMBL" id="TGN81072.1"/>
    </source>
</evidence>
<organism evidence="2 3">
    <name type="scientific">Streptomyces bauhiniae</name>
    <dbReference type="NCBI Taxonomy" id="2340725"/>
    <lineage>
        <taxon>Bacteria</taxon>
        <taxon>Bacillati</taxon>
        <taxon>Actinomycetota</taxon>
        <taxon>Actinomycetes</taxon>
        <taxon>Kitasatosporales</taxon>
        <taxon>Streptomycetaceae</taxon>
        <taxon>Streptomyces</taxon>
    </lineage>
</organism>
<dbReference type="AlphaFoldDB" id="A0A4Z1DDI2"/>
<accession>A0A4Z1DDI2</accession>
<name>A0A4Z1DDI2_9ACTN</name>
<protein>
    <recommendedName>
        <fullName evidence="1">DUF6924 domain-containing protein</fullName>
    </recommendedName>
</protein>
<sequence>MRWMSEGLVGRGDFDAVVIRTDYADERAWLALVATLPQHVHLIDAPSWSGASAEDVLTATRDADDLSVVFLADTTTMRSAPPALLALTTLTPDDCEDDEDYARLTESGPTFRTTPPGIPDIHANLTLGNLGFEEYAAWAGESPDGVYRSA</sequence>
<dbReference type="Proteomes" id="UP000298159">
    <property type="component" value="Unassembled WGS sequence"/>
</dbReference>
<comment type="caution">
    <text evidence="2">The sequence shown here is derived from an EMBL/GenBank/DDBJ whole genome shotgun (WGS) entry which is preliminary data.</text>
</comment>
<proteinExistence type="predicted"/>
<reference evidence="2 3" key="1">
    <citation type="submission" date="2019-04" db="EMBL/GenBank/DDBJ databases">
        <title>Streptomyces sp. nov. Bv016 isolated from bark of Buahinia variegata.</title>
        <authorList>
            <person name="Kanchanasin P."/>
            <person name="Tanasupawat S."/>
            <person name="Yuki M."/>
            <person name="Kudo T."/>
        </authorList>
    </citation>
    <scope>NUCLEOTIDE SEQUENCE [LARGE SCALE GENOMIC DNA]</scope>
    <source>
        <strain evidence="2 3">Bv016</strain>
    </source>
</reference>
<keyword evidence="3" id="KW-1185">Reference proteome</keyword>
<dbReference type="Pfam" id="PF21962">
    <property type="entry name" value="DUF6924"/>
    <property type="match status" value="1"/>
</dbReference>
<gene>
    <name evidence="2" type="ORF">E5083_00610</name>
</gene>
<evidence type="ECO:0000313" key="3">
    <source>
        <dbReference type="Proteomes" id="UP000298159"/>
    </source>
</evidence>
<evidence type="ECO:0000259" key="1">
    <source>
        <dbReference type="Pfam" id="PF21962"/>
    </source>
</evidence>
<dbReference type="EMBL" id="SRRT01000001">
    <property type="protein sequence ID" value="TGN81072.1"/>
    <property type="molecule type" value="Genomic_DNA"/>
</dbReference>